<organism evidence="1 2">
    <name type="scientific">Domibacillus enclensis</name>
    <dbReference type="NCBI Taxonomy" id="1017273"/>
    <lineage>
        <taxon>Bacteria</taxon>
        <taxon>Bacillati</taxon>
        <taxon>Bacillota</taxon>
        <taxon>Bacilli</taxon>
        <taxon>Bacillales</taxon>
        <taxon>Bacillaceae</taxon>
        <taxon>Domibacillus</taxon>
    </lineage>
</organism>
<dbReference type="EMBL" id="MWSK01000002">
    <property type="protein sequence ID" value="OXS79380.1"/>
    <property type="molecule type" value="Genomic_DNA"/>
</dbReference>
<keyword evidence="2" id="KW-1185">Reference proteome</keyword>
<name>A0ABX4EBM8_9BACI</name>
<accession>A0ABX4EBM8</accession>
<gene>
    <name evidence="1" type="ORF">B1B05_06300</name>
</gene>
<dbReference type="InterPro" id="IPR025062">
    <property type="entry name" value="DUF4003"/>
</dbReference>
<evidence type="ECO:0008006" key="3">
    <source>
        <dbReference type="Google" id="ProtNLM"/>
    </source>
</evidence>
<comment type="caution">
    <text evidence="1">The sequence shown here is derived from an EMBL/GenBank/DDBJ whole genome shotgun (WGS) entry which is preliminary data.</text>
</comment>
<evidence type="ECO:0000313" key="1">
    <source>
        <dbReference type="EMBL" id="OXS79380.1"/>
    </source>
</evidence>
<proteinExistence type="predicted"/>
<protein>
    <recommendedName>
        <fullName evidence="3">DUF4003 domain-containing protein</fullName>
    </recommendedName>
</protein>
<reference evidence="2" key="1">
    <citation type="submission" date="2017-03" db="EMBL/GenBank/DDBJ databases">
        <title>Bacillus sp. V-88(T) DSM27956, whole genome shotgun sequencing project.</title>
        <authorList>
            <person name="Dastager S.G."/>
            <person name="Neurgaonkar P.S."/>
            <person name="Dharne M.S."/>
        </authorList>
    </citation>
    <scope>NUCLEOTIDE SEQUENCE [LARGE SCALE GENOMIC DNA]</scope>
    <source>
        <strain evidence="2">DSM 25145</strain>
    </source>
</reference>
<evidence type="ECO:0000313" key="2">
    <source>
        <dbReference type="Proteomes" id="UP000215545"/>
    </source>
</evidence>
<dbReference type="Pfam" id="PF13170">
    <property type="entry name" value="DUF4003"/>
    <property type="match status" value="1"/>
</dbReference>
<dbReference type="Proteomes" id="UP000215545">
    <property type="component" value="Unassembled WGS sequence"/>
</dbReference>
<sequence length="323" mass="35896">MELFRFIFVMKRNDLGGFKMDITLLERNAEVLRQTAGKWVDKRLVLLTAAQFAARNELINGQEYMNFSVKLKKAGSFFSPLRTIHFPMAGLLLSKEGDPDEMITHLQKRYETLRSAGLRSSPYTYIAAFLLDSSTHPERIKNIYNEMKRFHVFLTSNEDYPAAVVMANRSESVTDLVDASEAYYRFFNNHGFWKGNDLQFLANMLAANGLYNEKTAEAVLNVKQEFEKNGLKIKGMHYPAVGMMALSDDIEECVQTALALRHSPALKWSKEMAVTLASIFASQAMIESAAGLTAAVQAMIQSQQAVLAASTASAVAASSSTGS</sequence>